<evidence type="ECO:0000313" key="1">
    <source>
        <dbReference type="EMBL" id="TQE28691.1"/>
    </source>
</evidence>
<organism evidence="1 2">
    <name type="scientific">Streptomyces ipomoeae</name>
    <dbReference type="NCBI Taxonomy" id="103232"/>
    <lineage>
        <taxon>Bacteria</taxon>
        <taxon>Bacillati</taxon>
        <taxon>Actinomycetota</taxon>
        <taxon>Actinomycetes</taxon>
        <taxon>Kitasatosporales</taxon>
        <taxon>Streptomycetaceae</taxon>
        <taxon>Streptomyces</taxon>
    </lineage>
</organism>
<dbReference type="EMBL" id="SPAZ01000211">
    <property type="protein sequence ID" value="TQE28691.1"/>
    <property type="molecule type" value="Genomic_DNA"/>
</dbReference>
<dbReference type="Pfam" id="PF02566">
    <property type="entry name" value="OsmC"/>
    <property type="match status" value="1"/>
</dbReference>
<sequence length="186" mass="19586">MRTVPVVNEIDVNALNDTIDAVRTGPKLGQVTFAVDGSWQGGCRLDTQTGALAQGGELDEKRVAQYTMSSDEPAALLGTDTAVSPGEYLLQALAGCYTVTIATLAAAQGIALKSLRLELEGDVDLRGFLGITPSIRPGLGQVRVHVHAEAPDAPREQLEELIALVESRSPIRDTIGNPVDVVTTLA</sequence>
<name>A0AAE9AYK4_9ACTN</name>
<comment type="caution">
    <text evidence="1">The sequence shown here is derived from an EMBL/GenBank/DDBJ whole genome shotgun (WGS) entry which is preliminary data.</text>
</comment>
<dbReference type="PANTHER" id="PTHR35368:SF1">
    <property type="entry name" value="HYDROPEROXIDE REDUCTASE"/>
    <property type="match status" value="1"/>
</dbReference>
<dbReference type="SUPFAM" id="SSF82784">
    <property type="entry name" value="OsmC-like"/>
    <property type="match status" value="1"/>
</dbReference>
<dbReference type="InterPro" id="IPR052924">
    <property type="entry name" value="OsmC/Ohr_hydroprdx_reductase"/>
</dbReference>
<dbReference type="AlphaFoldDB" id="A0AAE9AYK4"/>
<dbReference type="Proteomes" id="UP000318720">
    <property type="component" value="Unassembled WGS sequence"/>
</dbReference>
<reference evidence="1 2" key="1">
    <citation type="submission" date="2019-03" db="EMBL/GenBank/DDBJ databases">
        <title>Comparative genomic analyses of the sweetpotato soil rot pathogen, Streptomyces ipomoeae.</title>
        <authorList>
            <person name="Ruschel Soares N."/>
            <person name="Badger J.H."/>
            <person name="Huguet-Tapia J.C."/>
            <person name="Clark C.A."/>
            <person name="Pettis G.S."/>
        </authorList>
    </citation>
    <scope>NUCLEOTIDE SEQUENCE [LARGE SCALE GENOMIC DNA]</scope>
    <source>
        <strain evidence="1 2">88-35</strain>
    </source>
</reference>
<proteinExistence type="predicted"/>
<evidence type="ECO:0000313" key="2">
    <source>
        <dbReference type="Proteomes" id="UP000318720"/>
    </source>
</evidence>
<dbReference type="Gene3D" id="3.30.300.20">
    <property type="match status" value="1"/>
</dbReference>
<dbReference type="InterPro" id="IPR036102">
    <property type="entry name" value="OsmC/Ohrsf"/>
</dbReference>
<dbReference type="InterPro" id="IPR003718">
    <property type="entry name" value="OsmC/Ohr_fam"/>
</dbReference>
<gene>
    <name evidence="1" type="ORF">Sipo8835_25750</name>
</gene>
<dbReference type="InterPro" id="IPR015946">
    <property type="entry name" value="KH_dom-like_a/b"/>
</dbReference>
<protein>
    <submittedName>
        <fullName evidence="1">OsmC family peroxiredoxin</fullName>
    </submittedName>
</protein>
<accession>A0AAE9AYK4</accession>
<dbReference type="PANTHER" id="PTHR35368">
    <property type="entry name" value="HYDROPEROXIDE REDUCTASE"/>
    <property type="match status" value="1"/>
</dbReference>